<dbReference type="RefSeq" id="WP_021953666.1">
    <property type="nucleotide sequence ID" value="NZ_JACOOZ010000001.1"/>
</dbReference>
<evidence type="ECO:0000313" key="4">
    <source>
        <dbReference type="Proteomes" id="UP000597877"/>
    </source>
</evidence>
<evidence type="ECO:0000256" key="1">
    <source>
        <dbReference type="SAM" id="Phobius"/>
    </source>
</evidence>
<dbReference type="GO" id="GO:0016740">
    <property type="term" value="F:transferase activity"/>
    <property type="evidence" value="ECO:0007669"/>
    <property type="project" value="UniProtKB-KW"/>
</dbReference>
<keyword evidence="1" id="KW-0472">Membrane</keyword>
<keyword evidence="3" id="KW-0808">Transferase</keyword>
<dbReference type="Proteomes" id="UP000597877">
    <property type="component" value="Unassembled WGS sequence"/>
</dbReference>
<dbReference type="InterPro" id="IPR007345">
    <property type="entry name" value="Polysacch_pyruvyl_Trfase"/>
</dbReference>
<keyword evidence="4" id="KW-1185">Reference proteome</keyword>
<reference evidence="3 4" key="1">
    <citation type="submission" date="2020-08" db="EMBL/GenBank/DDBJ databases">
        <title>Genome public.</title>
        <authorList>
            <person name="Liu C."/>
            <person name="Sun Q."/>
        </authorList>
    </citation>
    <scope>NUCLEOTIDE SEQUENCE [LARGE SCALE GENOMIC DNA]</scope>
    <source>
        <strain evidence="3 4">BX4</strain>
    </source>
</reference>
<feature type="domain" description="Polysaccharide pyruvyl transferase" evidence="2">
    <location>
        <begin position="17"/>
        <end position="293"/>
    </location>
</feature>
<gene>
    <name evidence="3" type="ORF">H8S00_00605</name>
</gene>
<keyword evidence="1" id="KW-1133">Transmembrane helix</keyword>
<organism evidence="3 4">
    <name type="scientific">Eubacterium segne</name>
    <dbReference type="NCBI Taxonomy" id="2763045"/>
    <lineage>
        <taxon>Bacteria</taxon>
        <taxon>Bacillati</taxon>
        <taxon>Bacillota</taxon>
        <taxon>Clostridia</taxon>
        <taxon>Eubacteriales</taxon>
        <taxon>Eubacteriaceae</taxon>
        <taxon>Eubacterium</taxon>
    </lineage>
</organism>
<dbReference type="Pfam" id="PF04230">
    <property type="entry name" value="PS_pyruv_trans"/>
    <property type="match status" value="1"/>
</dbReference>
<proteinExistence type="predicted"/>
<protein>
    <submittedName>
        <fullName evidence="3">Polysaccharide pyruvyl transferase family protein</fullName>
    </submittedName>
</protein>
<keyword evidence="1" id="KW-0812">Transmembrane</keyword>
<feature type="transmembrane region" description="Helical" evidence="1">
    <location>
        <begin position="7"/>
        <end position="31"/>
    </location>
</feature>
<dbReference type="EMBL" id="JACOOZ010000001">
    <property type="protein sequence ID" value="MBC5666502.1"/>
    <property type="molecule type" value="Genomic_DNA"/>
</dbReference>
<evidence type="ECO:0000259" key="2">
    <source>
        <dbReference type="Pfam" id="PF04230"/>
    </source>
</evidence>
<comment type="caution">
    <text evidence="3">The sequence shown here is derived from an EMBL/GenBank/DDBJ whole genome shotgun (WGS) entry which is preliminary data.</text>
</comment>
<name>A0ABR7EYT7_9FIRM</name>
<sequence>MKKKYDVGILGVWFGCNYGSIATYYSLYYAIKNMGKSVLMIHRPYLDHFEEASMEDRHSLRFARAHYDISPAYHVDEIGKLNDVCDAFVLGADQLWKYNVTKIFGHSYFLDFVNRKNKKISYATSFGTDRFKAPKEYMWKAVKCLRRMNYVSVREKVNVNMCEKLLGIRAEHVLDPVLLCESNCLGDIANESDRKVKSNYIAAYILDPTPEKREALLRLAKKYNKDLVVMLDGWPHLFETNREKMDLDQYVVSDVEVDDWLFYFKHSDMVVTDSFHGTCISILFEKPFYAISNPGRGADRFISLMEEFDLMDRFVWDPNELGTFDNEMELDYTKVNEILNNERKKSMAWLENALNSKKKHHSVVIRSQLLFPFRVRKSIKLYEEGDRN</sequence>
<accession>A0ABR7EYT7</accession>
<evidence type="ECO:0000313" key="3">
    <source>
        <dbReference type="EMBL" id="MBC5666502.1"/>
    </source>
</evidence>